<dbReference type="EMBL" id="CACRSJ010000104">
    <property type="protein sequence ID" value="VYS46085.1"/>
    <property type="molecule type" value="Genomic_DNA"/>
</dbReference>
<evidence type="ECO:0000313" key="1">
    <source>
        <dbReference type="EMBL" id="VYS46085.1"/>
    </source>
</evidence>
<accession>A0A654EAX0</accession>
<evidence type="ECO:0000313" key="2">
    <source>
        <dbReference type="Proteomes" id="UP000426265"/>
    </source>
</evidence>
<name>A0A654EAX0_ARATH</name>
<dbReference type="Proteomes" id="UP000426265">
    <property type="component" value="Unassembled WGS sequence"/>
</dbReference>
<protein>
    <submittedName>
        <fullName evidence="1">Uncharacterized protein</fullName>
    </submittedName>
</protein>
<proteinExistence type="predicted"/>
<dbReference type="AlphaFoldDB" id="A0A654EAX0"/>
<sequence length="34" mass="3581">MLPCLFSAGSSLSKKLFGSTLMLPPPETRTPCLG</sequence>
<gene>
    <name evidence="1" type="ORF">AN1_LOCUS1586</name>
</gene>
<organism evidence="1 2">
    <name type="scientific">Arabidopsis thaliana</name>
    <name type="common">Mouse-ear cress</name>
    <dbReference type="NCBI Taxonomy" id="3702"/>
    <lineage>
        <taxon>Eukaryota</taxon>
        <taxon>Viridiplantae</taxon>
        <taxon>Streptophyta</taxon>
        <taxon>Embryophyta</taxon>
        <taxon>Tracheophyta</taxon>
        <taxon>Spermatophyta</taxon>
        <taxon>Magnoliopsida</taxon>
        <taxon>eudicotyledons</taxon>
        <taxon>Gunneridae</taxon>
        <taxon>Pentapetalae</taxon>
        <taxon>rosids</taxon>
        <taxon>malvids</taxon>
        <taxon>Brassicales</taxon>
        <taxon>Brassicaceae</taxon>
        <taxon>Camelineae</taxon>
        <taxon>Arabidopsis</taxon>
    </lineage>
</organism>
<reference evidence="1 2" key="1">
    <citation type="submission" date="2019-11" db="EMBL/GenBank/DDBJ databases">
        <authorList>
            <person name="Jiao W.-B."/>
            <person name="Schneeberger K."/>
        </authorList>
    </citation>
    <scope>NUCLEOTIDE SEQUENCE [LARGE SCALE GENOMIC DNA]</scope>
    <source>
        <strain evidence="2">cv. An-1</strain>
    </source>
</reference>